<protein>
    <recommendedName>
        <fullName evidence="1">gamma-glutamylcyclotransferase</fullName>
        <ecNumber evidence="1">4.3.2.9</ecNumber>
    </recommendedName>
</protein>
<proteinExistence type="predicted"/>
<keyword evidence="6" id="KW-1185">Reference proteome</keyword>
<evidence type="ECO:0000256" key="1">
    <source>
        <dbReference type="ARBA" id="ARBA00012346"/>
    </source>
</evidence>
<evidence type="ECO:0000313" key="6">
    <source>
        <dbReference type="Proteomes" id="UP000230423"/>
    </source>
</evidence>
<sequence>MVHGCVWRVPDEFAGELDLQESGYHRLNVPVQCADKIIECRTYQYSNSIAPPAPPSPHYKTVIVAGAIEHSLPESYIKGLKEIPDNGYKGRVAVDIDVHGCVWRVPDEFAGELDLQESGYHRLNVPVQCADKIIECRTYQYSNSTAPPAPPSPHYKTVIVAGAIEHSLPESYIKGLKEIPDNGYKGRVAVDIDVIKHLNQ</sequence>
<evidence type="ECO:0000313" key="5">
    <source>
        <dbReference type="EMBL" id="PIO62510.1"/>
    </source>
</evidence>
<dbReference type="Pfam" id="PF13772">
    <property type="entry name" value="AIG2_2"/>
    <property type="match status" value="2"/>
</dbReference>
<dbReference type="SUPFAM" id="SSF110857">
    <property type="entry name" value="Gamma-glutamyl cyclotransferase-like"/>
    <property type="match status" value="2"/>
</dbReference>
<feature type="active site" description="Proton acceptor" evidence="3">
    <location>
        <position position="117"/>
    </location>
</feature>
<dbReference type="PANTHER" id="PTHR12935">
    <property type="entry name" value="GAMMA-GLUTAMYLCYCLOTRANSFERASE"/>
    <property type="match status" value="1"/>
</dbReference>
<gene>
    <name evidence="5" type="ORF">TELCIR_15930</name>
</gene>
<dbReference type="CDD" id="cd06661">
    <property type="entry name" value="GGCT_like"/>
    <property type="match status" value="2"/>
</dbReference>
<dbReference type="InterPro" id="IPR017939">
    <property type="entry name" value="G-Glutamylcylcotransferase"/>
</dbReference>
<dbReference type="InterPro" id="IPR036568">
    <property type="entry name" value="GGCT-like_sf"/>
</dbReference>
<dbReference type="Gene3D" id="3.10.490.10">
    <property type="entry name" value="Gamma-glutamyl cyclotransferase-like"/>
    <property type="match status" value="2"/>
</dbReference>
<reference evidence="5 6" key="1">
    <citation type="submission" date="2015-09" db="EMBL/GenBank/DDBJ databases">
        <title>Draft genome of the parasitic nematode Teladorsagia circumcincta isolate WARC Sus (inbred).</title>
        <authorList>
            <person name="Mitreva M."/>
        </authorList>
    </citation>
    <scope>NUCLEOTIDE SEQUENCE [LARGE SCALE GENOMIC DNA]</scope>
    <source>
        <strain evidence="5 6">S</strain>
    </source>
</reference>
<accession>A0A2G9TZ58</accession>
<dbReference type="AlphaFoldDB" id="A0A2G9TZ58"/>
<dbReference type="EMBL" id="KZ352021">
    <property type="protein sequence ID" value="PIO62510.1"/>
    <property type="molecule type" value="Genomic_DNA"/>
</dbReference>
<keyword evidence="2" id="KW-0456">Lyase</keyword>
<feature type="binding site" evidence="4">
    <location>
        <position position="155"/>
    </location>
    <ligand>
        <name>substrate</name>
    </ligand>
</feature>
<dbReference type="OrthoDB" id="2924818at2759"/>
<evidence type="ECO:0000256" key="3">
    <source>
        <dbReference type="PIRSR" id="PIRSR617939-1"/>
    </source>
</evidence>
<name>A0A2G9TZ58_TELCI</name>
<evidence type="ECO:0000256" key="2">
    <source>
        <dbReference type="ARBA" id="ARBA00023239"/>
    </source>
</evidence>
<dbReference type="InterPro" id="IPR013024">
    <property type="entry name" value="GGCT-like"/>
</dbReference>
<dbReference type="PANTHER" id="PTHR12935:SF0">
    <property type="entry name" value="GAMMA-GLUTAMYLCYCLOTRANSFERASE"/>
    <property type="match status" value="1"/>
</dbReference>
<organism evidence="5 6">
    <name type="scientific">Teladorsagia circumcincta</name>
    <name type="common">Brown stomach worm</name>
    <name type="synonym">Ostertagia circumcincta</name>
    <dbReference type="NCBI Taxonomy" id="45464"/>
    <lineage>
        <taxon>Eukaryota</taxon>
        <taxon>Metazoa</taxon>
        <taxon>Ecdysozoa</taxon>
        <taxon>Nematoda</taxon>
        <taxon>Chromadorea</taxon>
        <taxon>Rhabditida</taxon>
        <taxon>Rhabditina</taxon>
        <taxon>Rhabditomorpha</taxon>
        <taxon>Strongyloidea</taxon>
        <taxon>Trichostrongylidae</taxon>
        <taxon>Teladorsagia</taxon>
    </lineage>
</organism>
<dbReference type="Proteomes" id="UP000230423">
    <property type="component" value="Unassembled WGS sequence"/>
</dbReference>
<dbReference type="GO" id="GO:0003839">
    <property type="term" value="F:gamma-glutamylcyclotransferase activity"/>
    <property type="evidence" value="ECO:0007669"/>
    <property type="project" value="UniProtKB-EC"/>
</dbReference>
<evidence type="ECO:0000256" key="4">
    <source>
        <dbReference type="PIRSR" id="PIRSR617939-2"/>
    </source>
</evidence>
<dbReference type="EC" id="4.3.2.9" evidence="1"/>